<evidence type="ECO:0008006" key="4">
    <source>
        <dbReference type="Google" id="ProtNLM"/>
    </source>
</evidence>
<name>A0AAV8V7S6_9CUCU</name>
<comment type="caution">
    <text evidence="2">The sequence shown here is derived from an EMBL/GenBank/DDBJ whole genome shotgun (WGS) entry which is preliminary data.</text>
</comment>
<proteinExistence type="predicted"/>
<dbReference type="Gene3D" id="3.30.420.10">
    <property type="entry name" value="Ribonuclease H-like superfamily/Ribonuclease H"/>
    <property type="match status" value="1"/>
</dbReference>
<organism evidence="2 3">
    <name type="scientific">Exocentrus adspersus</name>
    <dbReference type="NCBI Taxonomy" id="1586481"/>
    <lineage>
        <taxon>Eukaryota</taxon>
        <taxon>Metazoa</taxon>
        <taxon>Ecdysozoa</taxon>
        <taxon>Arthropoda</taxon>
        <taxon>Hexapoda</taxon>
        <taxon>Insecta</taxon>
        <taxon>Pterygota</taxon>
        <taxon>Neoptera</taxon>
        <taxon>Endopterygota</taxon>
        <taxon>Coleoptera</taxon>
        <taxon>Polyphaga</taxon>
        <taxon>Cucujiformia</taxon>
        <taxon>Chrysomeloidea</taxon>
        <taxon>Cerambycidae</taxon>
        <taxon>Lamiinae</taxon>
        <taxon>Acanthocinini</taxon>
        <taxon>Exocentrus</taxon>
    </lineage>
</organism>
<accession>A0AAV8V7S6</accession>
<gene>
    <name evidence="2" type="ORF">NQ315_008987</name>
</gene>
<evidence type="ECO:0000256" key="1">
    <source>
        <dbReference type="SAM" id="MobiDB-lite"/>
    </source>
</evidence>
<dbReference type="InterPro" id="IPR036397">
    <property type="entry name" value="RNaseH_sf"/>
</dbReference>
<dbReference type="Proteomes" id="UP001159042">
    <property type="component" value="Unassembled WGS sequence"/>
</dbReference>
<evidence type="ECO:0000313" key="3">
    <source>
        <dbReference type="Proteomes" id="UP001159042"/>
    </source>
</evidence>
<feature type="region of interest" description="Disordered" evidence="1">
    <location>
        <begin position="230"/>
        <end position="259"/>
    </location>
</feature>
<dbReference type="AlphaFoldDB" id="A0AAV8V7S6"/>
<feature type="compositionally biased region" description="Polar residues" evidence="1">
    <location>
        <begin position="246"/>
        <end position="259"/>
    </location>
</feature>
<evidence type="ECO:0000313" key="2">
    <source>
        <dbReference type="EMBL" id="KAJ8910189.1"/>
    </source>
</evidence>
<dbReference type="EMBL" id="JANEYG010000340">
    <property type="protein sequence ID" value="KAJ8910189.1"/>
    <property type="molecule type" value="Genomic_DNA"/>
</dbReference>
<dbReference type="GO" id="GO:0003676">
    <property type="term" value="F:nucleic acid binding"/>
    <property type="evidence" value="ECO:0007669"/>
    <property type="project" value="InterPro"/>
</dbReference>
<reference evidence="2 3" key="1">
    <citation type="journal article" date="2023" name="Insect Mol. Biol.">
        <title>Genome sequencing provides insights into the evolution of gene families encoding plant cell wall-degrading enzymes in longhorned beetles.</title>
        <authorList>
            <person name="Shin N.R."/>
            <person name="Okamura Y."/>
            <person name="Kirsch R."/>
            <person name="Pauchet Y."/>
        </authorList>
    </citation>
    <scope>NUCLEOTIDE SEQUENCE [LARGE SCALE GENOMIC DNA]</scope>
    <source>
        <strain evidence="2">EAD_L_NR</strain>
    </source>
</reference>
<protein>
    <recommendedName>
        <fullName evidence="4">Reverse transcriptase domain-containing protein</fullName>
    </recommendedName>
</protein>
<sequence length="259" mass="29476">MLSMYVSDNHRSWDENLDQIACAIRTSKHEVTKLTPYFVNFGRNMNLSGKDYSRPNLLDVEDGTQTNEVCRNESLKGMFADVRKRLETAAQKSCEQYNLRRRHVEYLPNQLVWKRNFSIGQAIQCETIESLESIFEAIFVVAYSDTEGVNVEGQPTTCELKKNWLKRRVASGTIEPSIETIIESENENLNTEVAELLSENEDGAIDNFFVKWVTNIAKLARLVTTNANEEGDRGNQQVLPGFVDDMNSNRAQSYTGTQT</sequence>
<keyword evidence="3" id="KW-1185">Reference proteome</keyword>